<comment type="subcellular location">
    <subcellularLocation>
        <location evidence="1">Cell membrane</location>
        <topology evidence="1">Multi-pass membrane protein</topology>
    </subcellularLocation>
</comment>
<dbReference type="SUPFAM" id="SSF90123">
    <property type="entry name" value="ABC transporter transmembrane region"/>
    <property type="match status" value="1"/>
</dbReference>
<dbReference type="RefSeq" id="WP_089342115.1">
    <property type="nucleotide sequence ID" value="NZ_FXAN01000111.1"/>
</dbReference>
<keyword evidence="7 9" id="KW-1133">Transmembrane helix</keyword>
<evidence type="ECO:0000256" key="4">
    <source>
        <dbReference type="ARBA" id="ARBA00022692"/>
    </source>
</evidence>
<evidence type="ECO:0000256" key="8">
    <source>
        <dbReference type="ARBA" id="ARBA00023136"/>
    </source>
</evidence>
<feature type="domain" description="ABC transmembrane type-1" evidence="11">
    <location>
        <begin position="30"/>
        <end position="316"/>
    </location>
</feature>
<protein>
    <submittedName>
        <fullName evidence="12">ABC transporter ATP-binding protein YvcR</fullName>
    </submittedName>
</protein>
<evidence type="ECO:0000256" key="1">
    <source>
        <dbReference type="ARBA" id="ARBA00004651"/>
    </source>
</evidence>
<dbReference type="InterPro" id="IPR017871">
    <property type="entry name" value="ABC_transporter-like_CS"/>
</dbReference>
<feature type="transmembrane region" description="Helical" evidence="9">
    <location>
        <begin position="290"/>
        <end position="312"/>
    </location>
</feature>
<keyword evidence="6 12" id="KW-0067">ATP-binding</keyword>
<keyword evidence="4 9" id="KW-0812">Transmembrane</keyword>
<organism evidence="12 13">
    <name type="scientific">Burkholderia singularis</name>
    <dbReference type="NCBI Taxonomy" id="1503053"/>
    <lineage>
        <taxon>Bacteria</taxon>
        <taxon>Pseudomonadati</taxon>
        <taxon>Pseudomonadota</taxon>
        <taxon>Betaproteobacteria</taxon>
        <taxon>Burkholderiales</taxon>
        <taxon>Burkholderiaceae</taxon>
        <taxon>Burkholderia</taxon>
        <taxon>pseudomallei group</taxon>
    </lineage>
</organism>
<feature type="transmembrane region" description="Helical" evidence="9">
    <location>
        <begin position="145"/>
        <end position="166"/>
    </location>
</feature>
<evidence type="ECO:0000256" key="5">
    <source>
        <dbReference type="ARBA" id="ARBA00022741"/>
    </source>
</evidence>
<feature type="transmembrane region" description="Helical" evidence="9">
    <location>
        <begin position="25"/>
        <end position="45"/>
    </location>
</feature>
<dbReference type="GO" id="GO:0016887">
    <property type="term" value="F:ATP hydrolysis activity"/>
    <property type="evidence" value="ECO:0007669"/>
    <property type="project" value="InterPro"/>
</dbReference>
<dbReference type="InterPro" id="IPR027417">
    <property type="entry name" value="P-loop_NTPase"/>
</dbReference>
<reference evidence="12 13" key="1">
    <citation type="submission" date="2017-04" db="EMBL/GenBank/DDBJ databases">
        <authorList>
            <person name="Afonso C.L."/>
            <person name="Miller P.J."/>
            <person name="Scott M.A."/>
            <person name="Spackman E."/>
            <person name="Goraichik I."/>
            <person name="Dimitrov K.M."/>
            <person name="Suarez D.L."/>
            <person name="Swayne D.E."/>
        </authorList>
    </citation>
    <scope>NUCLEOTIDE SEQUENCE [LARGE SCALE GENOMIC DNA]</scope>
    <source>
        <strain evidence="12">LMG 28154</strain>
    </source>
</reference>
<evidence type="ECO:0000313" key="13">
    <source>
        <dbReference type="Proteomes" id="UP000198460"/>
    </source>
</evidence>
<dbReference type="SUPFAM" id="SSF52540">
    <property type="entry name" value="P-loop containing nucleoside triphosphate hydrolases"/>
    <property type="match status" value="1"/>
</dbReference>
<dbReference type="GO" id="GO:0140359">
    <property type="term" value="F:ABC-type transporter activity"/>
    <property type="evidence" value="ECO:0007669"/>
    <property type="project" value="InterPro"/>
</dbReference>
<dbReference type="PANTHER" id="PTHR24221:SF654">
    <property type="entry name" value="ATP-BINDING CASSETTE SUB-FAMILY B MEMBER 6"/>
    <property type="match status" value="1"/>
</dbReference>
<dbReference type="InterPro" id="IPR003593">
    <property type="entry name" value="AAA+_ATPase"/>
</dbReference>
<dbReference type="Pfam" id="PF00664">
    <property type="entry name" value="ABC_membrane"/>
    <property type="match status" value="1"/>
</dbReference>
<name>A0A238HCS1_9BURK</name>
<dbReference type="CDD" id="cd03228">
    <property type="entry name" value="ABCC_MRP_Like"/>
    <property type="match status" value="1"/>
</dbReference>
<proteinExistence type="predicted"/>
<dbReference type="PROSITE" id="PS50893">
    <property type="entry name" value="ABC_TRANSPORTER_2"/>
    <property type="match status" value="1"/>
</dbReference>
<dbReference type="PROSITE" id="PS50929">
    <property type="entry name" value="ABC_TM1F"/>
    <property type="match status" value="1"/>
</dbReference>
<evidence type="ECO:0000256" key="3">
    <source>
        <dbReference type="ARBA" id="ARBA00022519"/>
    </source>
</evidence>
<dbReference type="GO" id="GO:0034040">
    <property type="term" value="F:ATPase-coupled lipid transmembrane transporter activity"/>
    <property type="evidence" value="ECO:0007669"/>
    <property type="project" value="TreeGrafter"/>
</dbReference>
<feature type="transmembrane region" description="Helical" evidence="9">
    <location>
        <begin position="65"/>
        <end position="83"/>
    </location>
</feature>
<keyword evidence="5" id="KW-0547">Nucleotide-binding</keyword>
<accession>A0A238HCS1</accession>
<keyword evidence="8 9" id="KW-0472">Membrane</keyword>
<dbReference type="InterPro" id="IPR036640">
    <property type="entry name" value="ABC1_TM_sf"/>
</dbReference>
<evidence type="ECO:0000256" key="7">
    <source>
        <dbReference type="ARBA" id="ARBA00022989"/>
    </source>
</evidence>
<dbReference type="Gene3D" id="3.40.50.300">
    <property type="entry name" value="P-loop containing nucleotide triphosphate hydrolases"/>
    <property type="match status" value="1"/>
</dbReference>
<evidence type="ECO:0000313" key="12">
    <source>
        <dbReference type="EMBL" id="SMG02813.1"/>
    </source>
</evidence>
<feature type="domain" description="ABC transporter" evidence="10">
    <location>
        <begin position="349"/>
        <end position="567"/>
    </location>
</feature>
<gene>
    <name evidence="12" type="ORF">BSIN_4090</name>
</gene>
<dbReference type="EMBL" id="FXAN01000111">
    <property type="protein sequence ID" value="SMG02813.1"/>
    <property type="molecule type" value="Genomic_DNA"/>
</dbReference>
<dbReference type="InterPro" id="IPR011527">
    <property type="entry name" value="ABC1_TM_dom"/>
</dbReference>
<dbReference type="Pfam" id="PF00005">
    <property type="entry name" value="ABC_tran"/>
    <property type="match status" value="1"/>
</dbReference>
<dbReference type="Proteomes" id="UP000198460">
    <property type="component" value="Unassembled WGS sequence"/>
</dbReference>
<sequence>MPFVLELFNDYATAYRITASRYPRLAAHFVLATLLMAGISALYTLVPYLLRQATNALSIADAHRYPALAVILALAYGLTWTAAHAGEWLKNIYSAALLARCDAAFQQAVYARLIRVDYARLIETDPGALVSVVARGRDAFSAITFAVFWVIVPTAFQLLLSGAVLWRVTSGAFAFAFVGAMLVLFAVTWAIAKQSKHAHTEIFSASDLLSSHLVEKLNFMLDIKLNHAYAREDAALRNVLDVYVGKVSRGNARLSVLLAAQAACTGLLLTAFTVAAAMQAARHAFQVGDFVMIVGYIVALTLPFTSLAASLSDLRRNHIALRDGFGLLELPLERESANASFDRSASDVYVLEHVDVTSGGRTILRDVNMRIGRQELVVLMGPSGGGKSSLANLMLGLTQPERGMVTLYGANVRDMAIADISREVAVAPQSPLILTGTLRDNLVYGCDEPPPDSALRELVDLLELDSLERGSGGDALDRPLGIQGRALSGGERQRIALGRALARRPSVVIFDEPTSSLDAAREARIFARIRERVPTLIVITHHRSMLKIADRAYRLENGTVREFSPQP</sequence>
<dbReference type="Gene3D" id="1.20.1560.10">
    <property type="entry name" value="ABC transporter type 1, transmembrane domain"/>
    <property type="match status" value="1"/>
</dbReference>
<evidence type="ECO:0000256" key="6">
    <source>
        <dbReference type="ARBA" id="ARBA00022840"/>
    </source>
</evidence>
<dbReference type="GO" id="GO:0005524">
    <property type="term" value="F:ATP binding"/>
    <property type="evidence" value="ECO:0007669"/>
    <property type="project" value="UniProtKB-KW"/>
</dbReference>
<keyword evidence="2" id="KW-1003">Cell membrane</keyword>
<evidence type="ECO:0000256" key="9">
    <source>
        <dbReference type="SAM" id="Phobius"/>
    </source>
</evidence>
<dbReference type="PROSITE" id="PS00211">
    <property type="entry name" value="ABC_TRANSPORTER_1"/>
    <property type="match status" value="1"/>
</dbReference>
<dbReference type="InterPro" id="IPR039421">
    <property type="entry name" value="Type_1_exporter"/>
</dbReference>
<dbReference type="SMART" id="SM00382">
    <property type="entry name" value="AAA"/>
    <property type="match status" value="1"/>
</dbReference>
<evidence type="ECO:0000259" key="10">
    <source>
        <dbReference type="PROSITE" id="PS50893"/>
    </source>
</evidence>
<dbReference type="PANTHER" id="PTHR24221">
    <property type="entry name" value="ATP-BINDING CASSETTE SUB-FAMILY B"/>
    <property type="match status" value="1"/>
</dbReference>
<evidence type="ECO:0000256" key="2">
    <source>
        <dbReference type="ARBA" id="ARBA00022475"/>
    </source>
</evidence>
<keyword evidence="3" id="KW-0997">Cell inner membrane</keyword>
<dbReference type="AlphaFoldDB" id="A0A238HCS1"/>
<feature type="transmembrane region" description="Helical" evidence="9">
    <location>
        <begin position="172"/>
        <end position="192"/>
    </location>
</feature>
<dbReference type="InterPro" id="IPR003439">
    <property type="entry name" value="ABC_transporter-like_ATP-bd"/>
</dbReference>
<evidence type="ECO:0000259" key="11">
    <source>
        <dbReference type="PROSITE" id="PS50929"/>
    </source>
</evidence>
<dbReference type="GO" id="GO:0005886">
    <property type="term" value="C:plasma membrane"/>
    <property type="evidence" value="ECO:0007669"/>
    <property type="project" value="UniProtKB-SubCell"/>
</dbReference>
<feature type="transmembrane region" description="Helical" evidence="9">
    <location>
        <begin position="256"/>
        <end position="278"/>
    </location>
</feature>